<organism evidence="7 8">
    <name type="scientific">Liquorilactobacillus satsumensis DSM 16230 = JCM 12392</name>
    <dbReference type="NCBI Taxonomy" id="1423801"/>
    <lineage>
        <taxon>Bacteria</taxon>
        <taxon>Bacillati</taxon>
        <taxon>Bacillota</taxon>
        <taxon>Bacilli</taxon>
        <taxon>Lactobacillales</taxon>
        <taxon>Lactobacillaceae</taxon>
        <taxon>Liquorilactobacillus</taxon>
    </lineage>
</organism>
<proteinExistence type="inferred from homology"/>
<dbReference type="AlphaFoldDB" id="A0A0R1UXA9"/>
<sequence>MCSTLKKRSARIAHQKYLSNIKHIHGFSRTASYVGTGLLLGAATLPTISVKAATTTTLTSEKNAASEAKATPNDTATQTSSTTQTESNKTTTANEITENSSSSAPSTNTATSAQTAVSSSTPTTKSSSQNTQTSSSAAATSADNPSSPTVANSNVSVASFSANLNTNLSASIPGNVNSFLNSVASSAQQVATQSNLYASLMIAQAALESGWGGSSLATQAHNLFGVKYSGSGNYVTMNTSEYVSGSWIYLPAKFQAYHSYSDSFAGYAALIKNNFPNSTKATAASVATAAQNLAHGKYGTYATAPNYAATLITLINNYGLTKYDTPNNGTSTQSSNHNSASNQSPSSSGANAATNSSYTVKSGDTLWEIASSHGISVANLKNWNSLSSDIIYVGQKLKVANSSSSNTQNTSNSNSANHNSSTQQYAVKAGDSLWAIANQHGISVSDLKKWNNLSTDTIYIGQNLKLTNINNTAPSNNTSNHNSSNTNSNTNSSSTNKNYAVKAGDSLWAIANSYGISVANLKRWNSLSSDIIFVGQKLKVANSNNSNPQNASNSSSANNNSKHSSSTQQYAVKAGDSLWAIANQHGLTVTQLKNLNSLGSDTIYVGQVLKIATSSVAPKTSSNSDHATYTVKAGDSLWQLAVKSGLTVTQIKANNHLTSDIIYVGQQLKF</sequence>
<feature type="compositionally biased region" description="Low complexity" evidence="5">
    <location>
        <begin position="543"/>
        <end position="566"/>
    </location>
</feature>
<accession>A0A0R1UXA9</accession>
<keyword evidence="3" id="KW-0081">Bacteriolytic enzyme</keyword>
<dbReference type="GO" id="GO:0031640">
    <property type="term" value="P:killing of cells of another organism"/>
    <property type="evidence" value="ECO:0007669"/>
    <property type="project" value="UniProtKB-KW"/>
</dbReference>
<dbReference type="Proteomes" id="UP000051166">
    <property type="component" value="Unassembled WGS sequence"/>
</dbReference>
<dbReference type="Gene3D" id="4.10.80.30">
    <property type="entry name" value="DNA polymerase, domain 6"/>
    <property type="match status" value="1"/>
</dbReference>
<name>A0A0R1UXA9_9LACO</name>
<dbReference type="SUPFAM" id="SSF54106">
    <property type="entry name" value="LysM domain"/>
    <property type="match status" value="5"/>
</dbReference>
<evidence type="ECO:0000256" key="5">
    <source>
        <dbReference type="SAM" id="MobiDB-lite"/>
    </source>
</evidence>
<dbReference type="PATRIC" id="fig|1423801.4.peg.1208"/>
<evidence type="ECO:0000313" key="7">
    <source>
        <dbReference type="EMBL" id="KRL97815.1"/>
    </source>
</evidence>
<feature type="region of interest" description="Disordered" evidence="5">
    <location>
        <begin position="471"/>
        <end position="497"/>
    </location>
</feature>
<evidence type="ECO:0000256" key="2">
    <source>
        <dbReference type="ARBA" id="ARBA00022529"/>
    </source>
</evidence>
<feature type="region of interest" description="Disordered" evidence="5">
    <location>
        <begin position="543"/>
        <end position="568"/>
    </location>
</feature>
<feature type="domain" description="LysM" evidence="6">
    <location>
        <begin position="423"/>
        <end position="466"/>
    </location>
</feature>
<protein>
    <recommendedName>
        <fullName evidence="4">Peptidoglycan hydrolase</fullName>
    </recommendedName>
</protein>
<dbReference type="Gene3D" id="1.10.530.10">
    <property type="match status" value="1"/>
</dbReference>
<feature type="compositionally biased region" description="Low complexity" evidence="5">
    <location>
        <begin position="75"/>
        <end position="150"/>
    </location>
</feature>
<dbReference type="SMART" id="SM00257">
    <property type="entry name" value="LysM"/>
    <property type="match status" value="5"/>
</dbReference>
<gene>
    <name evidence="7" type="ORF">FD50_GL001185</name>
</gene>
<evidence type="ECO:0000313" key="8">
    <source>
        <dbReference type="Proteomes" id="UP000051166"/>
    </source>
</evidence>
<dbReference type="PANTHER" id="PTHR33734">
    <property type="entry name" value="LYSM DOMAIN-CONTAINING GPI-ANCHORED PROTEIN 2"/>
    <property type="match status" value="1"/>
</dbReference>
<dbReference type="PRINTS" id="PR01002">
    <property type="entry name" value="FLGFLGJ"/>
</dbReference>
<keyword evidence="8" id="KW-1185">Reference proteome</keyword>
<dbReference type="CDD" id="cd00118">
    <property type="entry name" value="LysM"/>
    <property type="match status" value="5"/>
</dbReference>
<feature type="domain" description="LysM" evidence="6">
    <location>
        <begin position="497"/>
        <end position="540"/>
    </location>
</feature>
<reference evidence="7 8" key="1">
    <citation type="journal article" date="2015" name="Genome Announc.">
        <title>Expanding the biotechnology potential of lactobacilli through comparative genomics of 213 strains and associated genera.</title>
        <authorList>
            <person name="Sun Z."/>
            <person name="Harris H.M."/>
            <person name="McCann A."/>
            <person name="Guo C."/>
            <person name="Argimon S."/>
            <person name="Zhang W."/>
            <person name="Yang X."/>
            <person name="Jeffery I.B."/>
            <person name="Cooney J.C."/>
            <person name="Kagawa T.F."/>
            <person name="Liu W."/>
            <person name="Song Y."/>
            <person name="Salvetti E."/>
            <person name="Wrobel A."/>
            <person name="Rasinkangas P."/>
            <person name="Parkhill J."/>
            <person name="Rea M.C."/>
            <person name="O'Sullivan O."/>
            <person name="Ritari J."/>
            <person name="Douillard F.P."/>
            <person name="Paul Ross R."/>
            <person name="Yang R."/>
            <person name="Briner A.E."/>
            <person name="Felis G.E."/>
            <person name="de Vos W.M."/>
            <person name="Barrangou R."/>
            <person name="Klaenhammer T.R."/>
            <person name="Caufield P.W."/>
            <person name="Cui Y."/>
            <person name="Zhang H."/>
            <person name="O'Toole P.W."/>
        </authorList>
    </citation>
    <scope>NUCLEOTIDE SEQUENCE [LARGE SCALE GENOMIC DNA]</scope>
    <source>
        <strain evidence="7 8">DSM 16230</strain>
    </source>
</reference>
<dbReference type="SMART" id="SM00047">
    <property type="entry name" value="LYZ2"/>
    <property type="match status" value="1"/>
</dbReference>
<comment type="similarity">
    <text evidence="1">Belongs to the glycosyl hydrolase 73 family.</text>
</comment>
<dbReference type="STRING" id="1423801.FD50_GL001185"/>
<feature type="domain" description="LysM" evidence="6">
    <location>
        <begin position="356"/>
        <end position="399"/>
    </location>
</feature>
<dbReference type="Pfam" id="PF01476">
    <property type="entry name" value="LysM"/>
    <property type="match status" value="5"/>
</dbReference>
<feature type="compositionally biased region" description="Low complexity" evidence="5">
    <location>
        <begin position="331"/>
        <end position="355"/>
    </location>
</feature>
<dbReference type="InterPro" id="IPR018392">
    <property type="entry name" value="LysM"/>
</dbReference>
<feature type="domain" description="LysM" evidence="6">
    <location>
        <begin position="627"/>
        <end position="670"/>
    </location>
</feature>
<evidence type="ECO:0000256" key="1">
    <source>
        <dbReference type="ARBA" id="ARBA00010266"/>
    </source>
</evidence>
<feature type="region of interest" description="Disordered" evidence="5">
    <location>
        <begin position="402"/>
        <end position="423"/>
    </location>
</feature>
<keyword evidence="2" id="KW-0929">Antimicrobial</keyword>
<feature type="domain" description="LysM" evidence="6">
    <location>
        <begin position="568"/>
        <end position="611"/>
    </location>
</feature>
<dbReference type="EMBL" id="AZFQ01000049">
    <property type="protein sequence ID" value="KRL97815.1"/>
    <property type="molecule type" value="Genomic_DNA"/>
</dbReference>
<dbReference type="GO" id="GO:0004040">
    <property type="term" value="F:amidase activity"/>
    <property type="evidence" value="ECO:0007669"/>
    <property type="project" value="InterPro"/>
</dbReference>
<feature type="region of interest" description="Disordered" evidence="5">
    <location>
        <begin position="326"/>
        <end position="355"/>
    </location>
</feature>
<dbReference type="PANTHER" id="PTHR33734:SF22">
    <property type="entry name" value="MEMBRANE-BOUND LYTIC MUREIN TRANSGLYCOSYLASE D"/>
    <property type="match status" value="1"/>
</dbReference>
<feature type="region of interest" description="Disordered" evidence="5">
    <location>
        <begin position="58"/>
        <end position="150"/>
    </location>
</feature>
<dbReference type="InterPro" id="IPR002901">
    <property type="entry name" value="MGlyc_endo_b_GlcNAc-like_dom"/>
</dbReference>
<dbReference type="GO" id="GO:0008932">
    <property type="term" value="F:lytic endotransglycosylase activity"/>
    <property type="evidence" value="ECO:0007669"/>
    <property type="project" value="TreeGrafter"/>
</dbReference>
<dbReference type="Pfam" id="PF01832">
    <property type="entry name" value="Glucosaminidase"/>
    <property type="match status" value="1"/>
</dbReference>
<evidence type="ECO:0000256" key="4">
    <source>
        <dbReference type="ARBA" id="ARBA00032108"/>
    </source>
</evidence>
<evidence type="ECO:0000259" key="6">
    <source>
        <dbReference type="PROSITE" id="PS51782"/>
    </source>
</evidence>
<comment type="caution">
    <text evidence="7">The sequence shown here is derived from an EMBL/GenBank/DDBJ whole genome shotgun (WGS) entry which is preliminary data.</text>
</comment>
<dbReference type="GO" id="GO:0042742">
    <property type="term" value="P:defense response to bacterium"/>
    <property type="evidence" value="ECO:0007669"/>
    <property type="project" value="UniProtKB-KW"/>
</dbReference>
<dbReference type="Gene3D" id="3.10.350.10">
    <property type="entry name" value="LysM domain"/>
    <property type="match status" value="5"/>
</dbReference>
<dbReference type="PROSITE" id="PS51782">
    <property type="entry name" value="LYSM"/>
    <property type="match status" value="5"/>
</dbReference>
<dbReference type="InterPro" id="IPR036779">
    <property type="entry name" value="LysM_dom_sf"/>
</dbReference>
<evidence type="ECO:0000256" key="3">
    <source>
        <dbReference type="ARBA" id="ARBA00022638"/>
    </source>
</evidence>